<dbReference type="EMBL" id="BAABFO010000035">
    <property type="protein sequence ID" value="GAA4342703.1"/>
    <property type="molecule type" value="Genomic_DNA"/>
</dbReference>
<comment type="similarity">
    <text evidence="1">Belongs to the LysR transcriptional regulatory family.</text>
</comment>
<keyword evidence="2" id="KW-0805">Transcription regulation</keyword>
<dbReference type="InterPro" id="IPR036388">
    <property type="entry name" value="WH-like_DNA-bd_sf"/>
</dbReference>
<dbReference type="PANTHER" id="PTHR30537:SF21">
    <property type="entry name" value="HTH-TYPE TRANSCRIPTIONAL REGULATOR SINR-RELATED"/>
    <property type="match status" value="1"/>
</dbReference>
<dbReference type="Proteomes" id="UP001501671">
    <property type="component" value="Unassembled WGS sequence"/>
</dbReference>
<dbReference type="Pfam" id="PF00126">
    <property type="entry name" value="HTH_1"/>
    <property type="match status" value="1"/>
</dbReference>
<keyword evidence="4" id="KW-0804">Transcription</keyword>
<protein>
    <submittedName>
        <fullName evidence="6">LysR family transcriptional regulator</fullName>
    </submittedName>
</protein>
<dbReference type="InterPro" id="IPR036390">
    <property type="entry name" value="WH_DNA-bd_sf"/>
</dbReference>
<dbReference type="SUPFAM" id="SSF46785">
    <property type="entry name" value="Winged helix' DNA-binding domain"/>
    <property type="match status" value="1"/>
</dbReference>
<dbReference type="InterPro" id="IPR058163">
    <property type="entry name" value="LysR-type_TF_proteobact-type"/>
</dbReference>
<keyword evidence="3" id="KW-0238">DNA-binding</keyword>
<feature type="domain" description="HTH lysR-type" evidence="5">
    <location>
        <begin position="2"/>
        <end position="59"/>
    </location>
</feature>
<evidence type="ECO:0000259" key="5">
    <source>
        <dbReference type="PROSITE" id="PS50931"/>
    </source>
</evidence>
<comment type="caution">
    <text evidence="6">The sequence shown here is derived from an EMBL/GenBank/DDBJ whole genome shotgun (WGS) entry which is preliminary data.</text>
</comment>
<dbReference type="SUPFAM" id="SSF53850">
    <property type="entry name" value="Periplasmic binding protein-like II"/>
    <property type="match status" value="1"/>
</dbReference>
<evidence type="ECO:0000256" key="4">
    <source>
        <dbReference type="ARBA" id="ARBA00023163"/>
    </source>
</evidence>
<gene>
    <name evidence="6" type="ORF">GCM10023144_44970</name>
</gene>
<evidence type="ECO:0000256" key="2">
    <source>
        <dbReference type="ARBA" id="ARBA00023015"/>
    </source>
</evidence>
<proteinExistence type="inferred from homology"/>
<dbReference type="Gene3D" id="3.40.190.290">
    <property type="match status" value="1"/>
</dbReference>
<name>A0ABP8HQF3_9BURK</name>
<keyword evidence="7" id="KW-1185">Reference proteome</keyword>
<dbReference type="InterPro" id="IPR000847">
    <property type="entry name" value="LysR_HTH_N"/>
</dbReference>
<dbReference type="PANTHER" id="PTHR30537">
    <property type="entry name" value="HTH-TYPE TRANSCRIPTIONAL REGULATOR"/>
    <property type="match status" value="1"/>
</dbReference>
<dbReference type="PROSITE" id="PS50931">
    <property type="entry name" value="HTH_LYSR"/>
    <property type="match status" value="1"/>
</dbReference>
<dbReference type="CDD" id="cd08422">
    <property type="entry name" value="PBP2_CrgA_like"/>
    <property type="match status" value="1"/>
</dbReference>
<accession>A0ABP8HQF3</accession>
<dbReference type="RefSeq" id="WP_345252217.1">
    <property type="nucleotide sequence ID" value="NZ_BAABFO010000035.1"/>
</dbReference>
<sequence length="319" mass="34690">MVRLEDLLVFVRAADGGSLSAAARQLNMTPAAASAAVKRLERLLDARLLARSTRSLRLTPDGERYLAHARSALAEIEAGSHALERGRQSIGGEVTLALPSDLGRSVLAGWLDEFQSMHPRVRLNLHISDRVADLFRHPVDLAVRYGPFEDSTLVTLPLDDANRRVLCGAPAYFARHGRPRSPADLARHNCLRFALSDGVQRQWRFERDGRVETVAVDGDRVSDDGELVRRWALAGHGLAYKSRLDVLRDLRAGTLEAALADYAGEPVPLRLVCPDRGMLSPTVHALRELLQARIAEYLDGESAGATAVPPPAAAAGQDA</sequence>
<organism evidence="6 7">
    <name type="scientific">Pigmentiphaga soli</name>
    <dbReference type="NCBI Taxonomy" id="1007095"/>
    <lineage>
        <taxon>Bacteria</taxon>
        <taxon>Pseudomonadati</taxon>
        <taxon>Pseudomonadota</taxon>
        <taxon>Betaproteobacteria</taxon>
        <taxon>Burkholderiales</taxon>
        <taxon>Alcaligenaceae</taxon>
        <taxon>Pigmentiphaga</taxon>
    </lineage>
</organism>
<evidence type="ECO:0000313" key="6">
    <source>
        <dbReference type="EMBL" id="GAA4342703.1"/>
    </source>
</evidence>
<dbReference type="InterPro" id="IPR005119">
    <property type="entry name" value="LysR_subst-bd"/>
</dbReference>
<dbReference type="Pfam" id="PF03466">
    <property type="entry name" value="LysR_substrate"/>
    <property type="match status" value="1"/>
</dbReference>
<dbReference type="Gene3D" id="1.10.10.10">
    <property type="entry name" value="Winged helix-like DNA-binding domain superfamily/Winged helix DNA-binding domain"/>
    <property type="match status" value="1"/>
</dbReference>
<evidence type="ECO:0000313" key="7">
    <source>
        <dbReference type="Proteomes" id="UP001501671"/>
    </source>
</evidence>
<reference evidence="7" key="1">
    <citation type="journal article" date="2019" name="Int. J. Syst. Evol. Microbiol.">
        <title>The Global Catalogue of Microorganisms (GCM) 10K type strain sequencing project: providing services to taxonomists for standard genome sequencing and annotation.</title>
        <authorList>
            <consortium name="The Broad Institute Genomics Platform"/>
            <consortium name="The Broad Institute Genome Sequencing Center for Infectious Disease"/>
            <person name="Wu L."/>
            <person name="Ma J."/>
        </authorList>
    </citation>
    <scope>NUCLEOTIDE SEQUENCE [LARGE SCALE GENOMIC DNA]</scope>
    <source>
        <strain evidence="7">JCM 17666</strain>
    </source>
</reference>
<evidence type="ECO:0000256" key="1">
    <source>
        <dbReference type="ARBA" id="ARBA00009437"/>
    </source>
</evidence>
<evidence type="ECO:0000256" key="3">
    <source>
        <dbReference type="ARBA" id="ARBA00023125"/>
    </source>
</evidence>